<dbReference type="RefSeq" id="WP_150946671.1">
    <property type="nucleotide sequence ID" value="NZ_VZRB01000005.1"/>
</dbReference>
<keyword evidence="3" id="KW-1185">Reference proteome</keyword>
<comment type="caution">
    <text evidence="2">The sequence shown here is derived from an EMBL/GenBank/DDBJ whole genome shotgun (WGS) entry which is preliminary data.</text>
</comment>
<dbReference type="InterPro" id="IPR007048">
    <property type="entry name" value="IraD/Gp25-like"/>
</dbReference>
<feature type="domain" description="IraD/Gp25-like" evidence="1">
    <location>
        <begin position="31"/>
        <end position="119"/>
    </location>
</feature>
<dbReference type="Proteomes" id="UP000442707">
    <property type="component" value="Unassembled WGS sequence"/>
</dbReference>
<name>A0A6H9V625_9ACTN</name>
<evidence type="ECO:0000313" key="3">
    <source>
        <dbReference type="Proteomes" id="UP000442707"/>
    </source>
</evidence>
<sequence>MRDHPHLGTGWEFPVRWHQDADGGGRVATADGEQAVAQSIRLIVRTAFGERVMRPEFGSTAEDQVFGTREAASCHRLAHELRTALLRFEPRAIVDRVEAVAAGDDQDNRVDVTVEFRIDPHRRPTSLVLPFYLEGNA</sequence>
<dbReference type="EMBL" id="VZRB01000005">
    <property type="protein sequence ID" value="KAB1148210.1"/>
    <property type="molecule type" value="Genomic_DNA"/>
</dbReference>
<organism evidence="2 3">
    <name type="scientific">Streptomyces luteolifulvus</name>
    <dbReference type="NCBI Taxonomy" id="2615112"/>
    <lineage>
        <taxon>Bacteria</taxon>
        <taxon>Bacillati</taxon>
        <taxon>Actinomycetota</taxon>
        <taxon>Actinomycetes</taxon>
        <taxon>Kitasatosporales</taxon>
        <taxon>Streptomycetaceae</taxon>
        <taxon>Streptomyces</taxon>
    </lineage>
</organism>
<dbReference type="Gene3D" id="3.10.450.40">
    <property type="match status" value="1"/>
</dbReference>
<evidence type="ECO:0000313" key="2">
    <source>
        <dbReference type="EMBL" id="KAB1148210.1"/>
    </source>
</evidence>
<protein>
    <submittedName>
        <fullName evidence="2">GPW/gp25 family protein</fullName>
    </submittedName>
</protein>
<evidence type="ECO:0000259" key="1">
    <source>
        <dbReference type="Pfam" id="PF04965"/>
    </source>
</evidence>
<gene>
    <name evidence="2" type="ORF">F7R91_09925</name>
</gene>
<reference evidence="2 3" key="1">
    <citation type="submission" date="2019-09" db="EMBL/GenBank/DDBJ databases">
        <title>Screening of Novel Bioactive Compounds from Soil-Associated.</title>
        <authorList>
            <person name="Zhao S."/>
        </authorList>
    </citation>
    <scope>NUCLEOTIDE SEQUENCE [LARGE SCALE GENOMIC DNA]</scope>
    <source>
        <strain evidence="2 3">HIT-DPA4</strain>
    </source>
</reference>
<proteinExistence type="predicted"/>
<dbReference type="SUPFAM" id="SSF160719">
    <property type="entry name" value="gpW/gp25-like"/>
    <property type="match status" value="1"/>
</dbReference>
<dbReference type="Pfam" id="PF04965">
    <property type="entry name" value="GPW_gp25"/>
    <property type="match status" value="1"/>
</dbReference>
<dbReference type="AlphaFoldDB" id="A0A6H9V625"/>
<accession>A0A6H9V625</accession>